<dbReference type="EMBL" id="JARQZJ010000091">
    <property type="protein sequence ID" value="KAK9883619.1"/>
    <property type="molecule type" value="Genomic_DNA"/>
</dbReference>
<keyword evidence="1" id="KW-0175">Coiled coil</keyword>
<comment type="caution">
    <text evidence="2">The sequence shown here is derived from an EMBL/GenBank/DDBJ whole genome shotgun (WGS) entry which is preliminary data.</text>
</comment>
<evidence type="ECO:0000313" key="3">
    <source>
        <dbReference type="Proteomes" id="UP001431783"/>
    </source>
</evidence>
<proteinExistence type="predicted"/>
<feature type="coiled-coil region" evidence="1">
    <location>
        <begin position="25"/>
        <end position="66"/>
    </location>
</feature>
<name>A0AAW1UVL5_9CUCU</name>
<accession>A0AAW1UVL5</accession>
<gene>
    <name evidence="2" type="ORF">WA026_001792</name>
</gene>
<reference evidence="2 3" key="1">
    <citation type="submission" date="2023-03" db="EMBL/GenBank/DDBJ databases">
        <title>Genome insight into feeding habits of ladybird beetles.</title>
        <authorList>
            <person name="Li H.-S."/>
            <person name="Huang Y.-H."/>
            <person name="Pang H."/>
        </authorList>
    </citation>
    <scope>NUCLEOTIDE SEQUENCE [LARGE SCALE GENOMIC DNA]</scope>
    <source>
        <strain evidence="2">SYSU_2023b</strain>
        <tissue evidence="2">Whole body</tissue>
    </source>
</reference>
<organism evidence="2 3">
    <name type="scientific">Henosepilachna vigintioctopunctata</name>
    <dbReference type="NCBI Taxonomy" id="420089"/>
    <lineage>
        <taxon>Eukaryota</taxon>
        <taxon>Metazoa</taxon>
        <taxon>Ecdysozoa</taxon>
        <taxon>Arthropoda</taxon>
        <taxon>Hexapoda</taxon>
        <taxon>Insecta</taxon>
        <taxon>Pterygota</taxon>
        <taxon>Neoptera</taxon>
        <taxon>Endopterygota</taxon>
        <taxon>Coleoptera</taxon>
        <taxon>Polyphaga</taxon>
        <taxon>Cucujiformia</taxon>
        <taxon>Coccinelloidea</taxon>
        <taxon>Coccinellidae</taxon>
        <taxon>Epilachninae</taxon>
        <taxon>Epilachnini</taxon>
        <taxon>Henosepilachna</taxon>
    </lineage>
</organism>
<dbReference type="Proteomes" id="UP001431783">
    <property type="component" value="Unassembled WGS sequence"/>
</dbReference>
<protein>
    <submittedName>
        <fullName evidence="2">Uncharacterized protein</fullName>
    </submittedName>
</protein>
<evidence type="ECO:0000313" key="2">
    <source>
        <dbReference type="EMBL" id="KAK9883619.1"/>
    </source>
</evidence>
<keyword evidence="3" id="KW-1185">Reference proteome</keyword>
<evidence type="ECO:0000256" key="1">
    <source>
        <dbReference type="SAM" id="Coils"/>
    </source>
</evidence>
<dbReference type="AlphaFoldDB" id="A0AAW1UVL5"/>
<sequence>MILLKHMNTQFEKFEESLIFEGDPLSELQSDIKRIKVKNKEIKTDNVRLQARIKELEKEMPKMGNTINREECLVKRNNVVIFGLEKSGIQVSTREVIKICKNLKFWYRKTNLIVKFCQAEMEKRNYWLNLRILTLRIK</sequence>